<evidence type="ECO:0000313" key="3">
    <source>
        <dbReference type="EMBL" id="KAF0723019.1"/>
    </source>
</evidence>
<dbReference type="Proteomes" id="UP000481153">
    <property type="component" value="Unassembled WGS sequence"/>
</dbReference>
<keyword evidence="2" id="KW-0732">Signal</keyword>
<protein>
    <recommendedName>
        <fullName evidence="5">Glycine zipper domain-containing protein</fullName>
    </recommendedName>
</protein>
<evidence type="ECO:0000256" key="1">
    <source>
        <dbReference type="SAM" id="MobiDB-lite"/>
    </source>
</evidence>
<feature type="chain" id="PRO_5026198922" description="Glycine zipper domain-containing protein" evidence="2">
    <location>
        <begin position="17"/>
        <end position="233"/>
    </location>
</feature>
<evidence type="ECO:0000256" key="2">
    <source>
        <dbReference type="SAM" id="SignalP"/>
    </source>
</evidence>
<evidence type="ECO:0000313" key="4">
    <source>
        <dbReference type="Proteomes" id="UP000481153"/>
    </source>
</evidence>
<organism evidence="3 4">
    <name type="scientific">Aphanomyces euteiches</name>
    <dbReference type="NCBI Taxonomy" id="100861"/>
    <lineage>
        <taxon>Eukaryota</taxon>
        <taxon>Sar</taxon>
        <taxon>Stramenopiles</taxon>
        <taxon>Oomycota</taxon>
        <taxon>Saprolegniomycetes</taxon>
        <taxon>Saprolegniales</taxon>
        <taxon>Verrucalvaceae</taxon>
        <taxon>Aphanomyces</taxon>
    </lineage>
</organism>
<comment type="caution">
    <text evidence="3">The sequence shown here is derived from an EMBL/GenBank/DDBJ whole genome shotgun (WGS) entry which is preliminary data.</text>
</comment>
<feature type="signal peptide" evidence="2">
    <location>
        <begin position="1"/>
        <end position="16"/>
    </location>
</feature>
<dbReference type="AlphaFoldDB" id="A0A6G0W9U9"/>
<proteinExistence type="predicted"/>
<gene>
    <name evidence="3" type="ORF">Ae201684_017983</name>
</gene>
<accession>A0A6G0W9U9</accession>
<reference evidence="3 4" key="1">
    <citation type="submission" date="2019-07" db="EMBL/GenBank/DDBJ databases">
        <title>Genomics analysis of Aphanomyces spp. identifies a new class of oomycete effector associated with host adaptation.</title>
        <authorList>
            <person name="Gaulin E."/>
        </authorList>
    </citation>
    <scope>NUCLEOTIDE SEQUENCE [LARGE SCALE GENOMIC DNA]</scope>
    <source>
        <strain evidence="3 4">ATCC 201684</strain>
    </source>
</reference>
<keyword evidence="4" id="KW-1185">Reference proteome</keyword>
<evidence type="ECO:0008006" key="5">
    <source>
        <dbReference type="Google" id="ProtNLM"/>
    </source>
</evidence>
<dbReference type="VEuPathDB" id="FungiDB:AeMF1_017856"/>
<sequence length="233" mass="24724">MRPLLLAAIATTCALAWRHDRPTDSIAVEDAVYAARADQINRMLVQKHTVELSQKEKAGIKYGRWGGKAVGGGAGMAVGTLTGIAVGTMAGGPVGAVAGATAGGVAGRLGGELAGKKFLPRLGAKVGRFFANRDAAKGPQILKTLTERNPELKAISDKGSRISRNKPIPLMQRIIRSNSAASSVSYEKGPKPKWGMENKPINVDLSQILPARRIAKRCSSPRISRRNDHEEPS</sequence>
<feature type="region of interest" description="Disordered" evidence="1">
    <location>
        <begin position="179"/>
        <end position="199"/>
    </location>
</feature>
<name>A0A6G0W9U9_9STRA</name>
<dbReference type="EMBL" id="VJMJ01000318">
    <property type="protein sequence ID" value="KAF0723019.1"/>
    <property type="molecule type" value="Genomic_DNA"/>
</dbReference>